<reference evidence="2" key="1">
    <citation type="submission" date="2023-10" db="EMBL/GenBank/DDBJ databases">
        <title>Chromosome-level genome of the transformable northern wattle, Acacia crassicarpa.</title>
        <authorList>
            <person name="Massaro I."/>
            <person name="Sinha N.R."/>
            <person name="Poethig S."/>
            <person name="Leichty A.R."/>
        </authorList>
    </citation>
    <scope>NUCLEOTIDE SEQUENCE</scope>
    <source>
        <strain evidence="2">Acra3RX</strain>
        <tissue evidence="2">Leaf</tissue>
    </source>
</reference>
<dbReference type="Proteomes" id="UP001293593">
    <property type="component" value="Unassembled WGS sequence"/>
</dbReference>
<dbReference type="PANTHER" id="PTHR37258">
    <property type="entry name" value="FANTOM PROTEIN"/>
    <property type="match status" value="1"/>
</dbReference>
<gene>
    <name evidence="2" type="ORF">QN277_015606</name>
</gene>
<protein>
    <submittedName>
        <fullName evidence="2">Uncharacterized protein</fullName>
    </submittedName>
</protein>
<evidence type="ECO:0000313" key="3">
    <source>
        <dbReference type="Proteomes" id="UP001293593"/>
    </source>
</evidence>
<feature type="region of interest" description="Disordered" evidence="1">
    <location>
        <begin position="47"/>
        <end position="74"/>
    </location>
</feature>
<accession>A0AAE1KM80</accession>
<feature type="region of interest" description="Disordered" evidence="1">
    <location>
        <begin position="244"/>
        <end position="305"/>
    </location>
</feature>
<evidence type="ECO:0000313" key="2">
    <source>
        <dbReference type="EMBL" id="KAK4277640.1"/>
    </source>
</evidence>
<dbReference type="AlphaFoldDB" id="A0AAE1KM80"/>
<name>A0AAE1KM80_9FABA</name>
<dbReference type="EMBL" id="JAWXYG010000003">
    <property type="protein sequence ID" value="KAK4277640.1"/>
    <property type="molecule type" value="Genomic_DNA"/>
</dbReference>
<sequence length="305" mass="34372">MLCSAPAAKSGSNWLDRLRSIKGIPTGDGLDLDSFLSNYCSSNSDTTLFPPKRDLNRVRGPDSSTPDPDPPSSMRSVLAELFNMGSSLSQSYKLSGKKCPRKQTNPKSFVASSSVSNSRIIIDCERKDEKNVPCTNSSSNNLELERNEENVAGWDLEEDEIKEKESGGNELLKGFSKSEVTVIDTSFPEWKVDKLVFRKNNVWKVRERKGKSKVIGNKKRKGSFGFDNKELRLLDSQFRSPLKTDTEEFRSRSTRVRMNKGHNTEKNIEDVGVDTTQNDPRPPPKKRFQFSRSPATSRKENNILL</sequence>
<comment type="caution">
    <text evidence="2">The sequence shown here is derived from an EMBL/GenBank/DDBJ whole genome shotgun (WGS) entry which is preliminary data.</text>
</comment>
<feature type="compositionally biased region" description="Basic and acidic residues" evidence="1">
    <location>
        <begin position="51"/>
        <end position="60"/>
    </location>
</feature>
<proteinExistence type="predicted"/>
<keyword evidence="3" id="KW-1185">Reference proteome</keyword>
<organism evidence="2 3">
    <name type="scientific">Acacia crassicarpa</name>
    <name type="common">northern wattle</name>
    <dbReference type="NCBI Taxonomy" id="499986"/>
    <lineage>
        <taxon>Eukaryota</taxon>
        <taxon>Viridiplantae</taxon>
        <taxon>Streptophyta</taxon>
        <taxon>Embryophyta</taxon>
        <taxon>Tracheophyta</taxon>
        <taxon>Spermatophyta</taxon>
        <taxon>Magnoliopsida</taxon>
        <taxon>eudicotyledons</taxon>
        <taxon>Gunneridae</taxon>
        <taxon>Pentapetalae</taxon>
        <taxon>rosids</taxon>
        <taxon>fabids</taxon>
        <taxon>Fabales</taxon>
        <taxon>Fabaceae</taxon>
        <taxon>Caesalpinioideae</taxon>
        <taxon>mimosoid clade</taxon>
        <taxon>Acacieae</taxon>
        <taxon>Acacia</taxon>
    </lineage>
</organism>
<dbReference type="PANTHER" id="PTHR37258:SF1">
    <property type="entry name" value="FANTOM PROTEIN"/>
    <property type="match status" value="1"/>
</dbReference>
<evidence type="ECO:0000256" key="1">
    <source>
        <dbReference type="SAM" id="MobiDB-lite"/>
    </source>
</evidence>